<dbReference type="GeneID" id="106966719"/>
<gene>
    <name evidence="6 7" type="primary">LYZL4</name>
</gene>
<reference evidence="6 7" key="1">
    <citation type="submission" date="2025-05" db="UniProtKB">
        <authorList>
            <consortium name="RefSeq"/>
        </authorList>
    </citation>
    <scope>IDENTIFICATION</scope>
    <source>
        <tissue evidence="6 7">Blood</tissue>
    </source>
</reference>
<dbReference type="Proteomes" id="UP001652583">
    <property type="component" value="Chromosome C2"/>
</dbReference>
<sequence>MWLPSGFCWDQVASVVSTKCPSSSGPAFPRVAREPPGLHSVPGDSPFPPEHHQRNQAHLATIALNCQEPEKMKASMVLSLLGYLVVPSGAAIMGRCVVAKKLKDGGLDHFEGYSLANWVCLAYFESKFNPTAVYENLQRDYTGYGLFQIPNRDWCDTGKNRCHMSCSALLNPDLKKTIECVKKIVKDKEGLGAWPSWSLNCQYSDTLERWLDGCRL</sequence>
<evidence type="ECO:0000256" key="3">
    <source>
        <dbReference type="SAM" id="MobiDB-lite"/>
    </source>
</evidence>
<dbReference type="RefSeq" id="XP_053077568.1">
    <property type="nucleotide sequence ID" value="XM_053221593.1"/>
</dbReference>
<dbReference type="Pfam" id="PF00062">
    <property type="entry name" value="Lys"/>
    <property type="match status" value="1"/>
</dbReference>
<evidence type="ECO:0000313" key="5">
    <source>
        <dbReference type="Proteomes" id="UP001652583"/>
    </source>
</evidence>
<evidence type="ECO:0000313" key="6">
    <source>
        <dbReference type="RefSeq" id="XP_053077568.1"/>
    </source>
</evidence>
<dbReference type="InterPro" id="IPR023346">
    <property type="entry name" value="Lysozyme-like_dom_sf"/>
</dbReference>
<dbReference type="Gene3D" id="1.10.530.10">
    <property type="match status" value="1"/>
</dbReference>
<comment type="similarity">
    <text evidence="2">Belongs to the glycosyl hydrolase 22 family.</text>
</comment>
<dbReference type="SMART" id="SM00263">
    <property type="entry name" value="LYZ1"/>
    <property type="match status" value="1"/>
</dbReference>
<protein>
    <submittedName>
        <fullName evidence="6 7">Lysozyme-like protein 4 isoform X1</fullName>
    </submittedName>
</protein>
<keyword evidence="5" id="KW-1185">Reference proteome</keyword>
<proteinExistence type="inferred from homology"/>
<dbReference type="CDD" id="cd16897">
    <property type="entry name" value="LYZ_C"/>
    <property type="match status" value="1"/>
</dbReference>
<dbReference type="PRINTS" id="PR00135">
    <property type="entry name" value="LYZLACT"/>
</dbReference>
<organism evidence="5 6">
    <name type="scientific">Acinonyx jubatus</name>
    <name type="common">Cheetah</name>
    <dbReference type="NCBI Taxonomy" id="32536"/>
    <lineage>
        <taxon>Eukaryota</taxon>
        <taxon>Metazoa</taxon>
        <taxon>Chordata</taxon>
        <taxon>Craniata</taxon>
        <taxon>Vertebrata</taxon>
        <taxon>Euteleostomi</taxon>
        <taxon>Mammalia</taxon>
        <taxon>Eutheria</taxon>
        <taxon>Laurasiatheria</taxon>
        <taxon>Carnivora</taxon>
        <taxon>Feliformia</taxon>
        <taxon>Felidae</taxon>
        <taxon>Felinae</taxon>
        <taxon>Acinonyx</taxon>
    </lineage>
</organism>
<dbReference type="RefSeq" id="XP_053077570.1">
    <property type="nucleotide sequence ID" value="XM_053221595.1"/>
</dbReference>
<evidence type="ECO:0000256" key="1">
    <source>
        <dbReference type="ARBA" id="ARBA00023157"/>
    </source>
</evidence>
<dbReference type="PROSITE" id="PS51348">
    <property type="entry name" value="GLYCOSYL_HYDROL_F22_2"/>
    <property type="match status" value="1"/>
</dbReference>
<dbReference type="InterPro" id="IPR001916">
    <property type="entry name" value="Glyco_hydro_22"/>
</dbReference>
<feature type="domain" description="Glycosyl hydrolases family 22 (GH22)" evidence="4">
    <location>
        <begin position="162"/>
        <end position="180"/>
    </location>
</feature>
<dbReference type="InterPro" id="IPR019799">
    <property type="entry name" value="Glyco_hydro_22_CS"/>
</dbReference>
<dbReference type="SUPFAM" id="SSF53955">
    <property type="entry name" value="Lysozyme-like"/>
    <property type="match status" value="1"/>
</dbReference>
<feature type="region of interest" description="Disordered" evidence="3">
    <location>
        <begin position="22"/>
        <end position="52"/>
    </location>
</feature>
<keyword evidence="1" id="KW-1015">Disulfide bond</keyword>
<dbReference type="InterPro" id="IPR000974">
    <property type="entry name" value="Glyco_hydro_22_lys"/>
</dbReference>
<dbReference type="PANTHER" id="PTHR11407:SF21">
    <property type="entry name" value="LYSOZYME-LIKE PROTEIN 4"/>
    <property type="match status" value="1"/>
</dbReference>
<name>A0ABM3Q0W6_ACIJB</name>
<evidence type="ECO:0000256" key="2">
    <source>
        <dbReference type="RuleBase" id="RU004440"/>
    </source>
</evidence>
<dbReference type="PANTHER" id="PTHR11407">
    <property type="entry name" value="LYSOZYME C"/>
    <property type="match status" value="1"/>
</dbReference>
<dbReference type="PRINTS" id="PR00137">
    <property type="entry name" value="LYSOZYME"/>
</dbReference>
<evidence type="ECO:0000259" key="4">
    <source>
        <dbReference type="PROSITE" id="PS00128"/>
    </source>
</evidence>
<dbReference type="PROSITE" id="PS00128">
    <property type="entry name" value="GLYCOSYL_HYDROL_F22_1"/>
    <property type="match status" value="1"/>
</dbReference>
<evidence type="ECO:0000313" key="7">
    <source>
        <dbReference type="RefSeq" id="XP_053077570.1"/>
    </source>
</evidence>
<accession>A0ABM3Q0W6</accession>